<name>A0A852RHE3_9MICO</name>
<dbReference type="Gene3D" id="1.10.10.10">
    <property type="entry name" value="Winged helix-like DNA-binding domain superfamily/Winged helix DNA-binding domain"/>
    <property type="match status" value="1"/>
</dbReference>
<dbReference type="CDD" id="cd06170">
    <property type="entry name" value="LuxR_C_like"/>
    <property type="match status" value="1"/>
</dbReference>
<comment type="caution">
    <text evidence="5">The sequence shown here is derived from an EMBL/GenBank/DDBJ whole genome shotgun (WGS) entry which is preliminary data.</text>
</comment>
<dbReference type="EMBL" id="JACCBD010000001">
    <property type="protein sequence ID" value="NYD28270.1"/>
    <property type="molecule type" value="Genomic_DNA"/>
</dbReference>
<evidence type="ECO:0000313" key="6">
    <source>
        <dbReference type="Proteomes" id="UP000586095"/>
    </source>
</evidence>
<evidence type="ECO:0000313" key="5">
    <source>
        <dbReference type="EMBL" id="NYD28270.1"/>
    </source>
</evidence>
<dbReference type="SMART" id="SM00421">
    <property type="entry name" value="HTH_LUXR"/>
    <property type="match status" value="1"/>
</dbReference>
<dbReference type="Proteomes" id="UP000586095">
    <property type="component" value="Unassembled WGS sequence"/>
</dbReference>
<dbReference type="AlphaFoldDB" id="A0A852RHE3"/>
<dbReference type="PANTHER" id="PTHR44688:SF16">
    <property type="entry name" value="DNA-BINDING TRANSCRIPTIONAL ACTIVATOR DEVR_DOSR"/>
    <property type="match status" value="1"/>
</dbReference>
<evidence type="ECO:0000256" key="3">
    <source>
        <dbReference type="ARBA" id="ARBA00023163"/>
    </source>
</evidence>
<gene>
    <name evidence="5" type="ORF">BJ960_003073</name>
</gene>
<dbReference type="InterPro" id="IPR036388">
    <property type="entry name" value="WH-like_DNA-bd_sf"/>
</dbReference>
<keyword evidence="3" id="KW-0804">Transcription</keyword>
<keyword evidence="2 5" id="KW-0238">DNA-binding</keyword>
<dbReference type="InterPro" id="IPR000792">
    <property type="entry name" value="Tscrpt_reg_LuxR_C"/>
</dbReference>
<dbReference type="SUPFAM" id="SSF52540">
    <property type="entry name" value="P-loop containing nucleoside triphosphate hydrolases"/>
    <property type="match status" value="1"/>
</dbReference>
<dbReference type="Pfam" id="PF00196">
    <property type="entry name" value="GerE"/>
    <property type="match status" value="1"/>
</dbReference>
<dbReference type="InterPro" id="IPR016032">
    <property type="entry name" value="Sig_transdc_resp-reg_C-effctor"/>
</dbReference>
<evidence type="ECO:0000256" key="2">
    <source>
        <dbReference type="ARBA" id="ARBA00023125"/>
    </source>
</evidence>
<evidence type="ECO:0000256" key="1">
    <source>
        <dbReference type="ARBA" id="ARBA00023015"/>
    </source>
</evidence>
<sequence length="866" mass="95720">MRAKELSRLLHHARRHESVRLVSSKEFGRTTLLDELDEALHAQGFTVIRIAGEPTLSNTRYGVLRQALSASDRLGPQTTPSEARDIVAIELSRSPNPVILIDDAEWLDLHSAEALAPLFERDTVSGVFVTPPFQNLTAEQRVISHMLRAEARVELSALSFEQVGVLSQRTLQGNVSPEITSEIFSMSSGITGVAADILRTAQAAGQLVQHPDRWVSAERRLWNEGLEEIIERLLAPLDDTAIRLLHALSLVGDLAADEFQNFDPVSADKLSRSGLVTVFRDPQGRSRVSPRPALVADYFRQRPVDLLHIAARELLERFAATSGENGGSPFDLLALRADFHSMHSDTEETHNAGLARFLREQTEHKLILSGREWRRNQDPARALAYLDTLLQSGSYVATALEVLERTSPEAATDSELLQLALHEQILRQQGIPLPPRHSDALRRLHPSFAPALDAYDMYLKFGTEGLGDEVKQWLGDPGVDPVGFSRTITAYIRTASGEMLSEEEIAESELSLPIQRVISEQSRLVTLARRAVALDAVEELLVDPLSLGPGDDPVPFLVNSYVRAQLLLGIGRVTQARQVLSQALSIGDLDLRYGALYAAMLRWSAFLHHRDGRADIAQALLVESHGYASLRGPMPAMRPEFGDALEVLLTGDRQAAGKLFFKESRECYERSFFDAAWSTARFAFQLAPSEDTLQMLVKISQKETFGWTGPLIDFARAALHQDPKLMVYLGELVTQSELTTAADFLEDVEFAQREAGLELEPDFVRAVSEAHQSFQIYREPLSHIVVREQVSQVDTLTPREREIAPLTATLSNREIADRLTLSVRTVENHIARSMKKLGISSRSALSAAMSNAPKSTGAPSADGTPA</sequence>
<evidence type="ECO:0000259" key="4">
    <source>
        <dbReference type="PROSITE" id="PS50043"/>
    </source>
</evidence>
<keyword evidence="1" id="KW-0805">Transcription regulation</keyword>
<dbReference type="PROSITE" id="PS50043">
    <property type="entry name" value="HTH_LUXR_2"/>
    <property type="match status" value="1"/>
</dbReference>
<keyword evidence="6" id="KW-1185">Reference proteome</keyword>
<reference evidence="5 6" key="1">
    <citation type="submission" date="2020-07" db="EMBL/GenBank/DDBJ databases">
        <title>Sequencing the genomes of 1000 actinobacteria strains.</title>
        <authorList>
            <person name="Klenk H.-P."/>
        </authorList>
    </citation>
    <scope>NUCLEOTIDE SEQUENCE [LARGE SCALE GENOMIC DNA]</scope>
    <source>
        <strain evidence="5 6">DSM 17380</strain>
    </source>
</reference>
<dbReference type="RefSeq" id="WP_202229103.1">
    <property type="nucleotide sequence ID" value="NZ_BAAALZ010000006.1"/>
</dbReference>
<dbReference type="PANTHER" id="PTHR44688">
    <property type="entry name" value="DNA-BINDING TRANSCRIPTIONAL ACTIVATOR DEVR_DOSR"/>
    <property type="match status" value="1"/>
</dbReference>
<dbReference type="GO" id="GO:0006355">
    <property type="term" value="P:regulation of DNA-templated transcription"/>
    <property type="evidence" value="ECO:0007669"/>
    <property type="project" value="InterPro"/>
</dbReference>
<accession>A0A852RHE3</accession>
<dbReference type="InterPro" id="IPR027417">
    <property type="entry name" value="P-loop_NTPase"/>
</dbReference>
<dbReference type="GO" id="GO:0003677">
    <property type="term" value="F:DNA binding"/>
    <property type="evidence" value="ECO:0007669"/>
    <property type="project" value="UniProtKB-KW"/>
</dbReference>
<protein>
    <submittedName>
        <fullName evidence="5">DNA-binding CsgD family transcriptional regulator</fullName>
    </submittedName>
</protein>
<feature type="domain" description="HTH luxR-type" evidence="4">
    <location>
        <begin position="789"/>
        <end position="854"/>
    </location>
</feature>
<dbReference type="SUPFAM" id="SSF46894">
    <property type="entry name" value="C-terminal effector domain of the bipartite response regulators"/>
    <property type="match status" value="1"/>
</dbReference>
<organism evidence="5 6">
    <name type="scientific">Leucobacter aridicollis</name>
    <dbReference type="NCBI Taxonomy" id="283878"/>
    <lineage>
        <taxon>Bacteria</taxon>
        <taxon>Bacillati</taxon>
        <taxon>Actinomycetota</taxon>
        <taxon>Actinomycetes</taxon>
        <taxon>Micrococcales</taxon>
        <taxon>Microbacteriaceae</taxon>
        <taxon>Leucobacter</taxon>
    </lineage>
</organism>
<proteinExistence type="predicted"/>